<evidence type="ECO:0000313" key="2">
    <source>
        <dbReference type="EMBL" id="CAG1859235.1"/>
    </source>
</evidence>
<dbReference type="InParanoid" id="A0A804HSX4"/>
<name>A0A804HSX4_MUSAM</name>
<proteinExistence type="inferred from homology"/>
<dbReference type="Gramene" id="Ma01_t11490.1">
    <property type="protein sequence ID" value="Ma01_p11490.1"/>
    <property type="gene ID" value="Ma01_g11490"/>
</dbReference>
<dbReference type="Gene3D" id="3.40.50.720">
    <property type="entry name" value="NAD(P)-binding Rossmann-like Domain"/>
    <property type="match status" value="1"/>
</dbReference>
<organism evidence="3 4">
    <name type="scientific">Musa acuminata subsp. malaccensis</name>
    <name type="common">Wild banana</name>
    <name type="synonym">Musa malaccensis</name>
    <dbReference type="NCBI Taxonomy" id="214687"/>
    <lineage>
        <taxon>Eukaryota</taxon>
        <taxon>Viridiplantae</taxon>
        <taxon>Streptophyta</taxon>
        <taxon>Embryophyta</taxon>
        <taxon>Tracheophyta</taxon>
        <taxon>Spermatophyta</taxon>
        <taxon>Magnoliopsida</taxon>
        <taxon>Liliopsida</taxon>
        <taxon>Zingiberales</taxon>
        <taxon>Musaceae</taxon>
        <taxon>Musa</taxon>
    </lineage>
</organism>
<reference evidence="3" key="2">
    <citation type="submission" date="2021-05" db="UniProtKB">
        <authorList>
            <consortium name="EnsemblPlants"/>
        </authorList>
    </citation>
    <scope>IDENTIFICATION</scope>
    <source>
        <strain evidence="3">subsp. malaccensis</strain>
    </source>
</reference>
<dbReference type="EMBL" id="HG996466">
    <property type="protein sequence ID" value="CAG1859235.1"/>
    <property type="molecule type" value="Genomic_DNA"/>
</dbReference>
<dbReference type="EnsemblPlants" id="Ma01_t11490.1">
    <property type="protein sequence ID" value="Ma01_p11490.1"/>
    <property type="gene ID" value="Ma01_g11490"/>
</dbReference>
<sequence length="77" mass="8616">MYSRRCGQRSHLLSRLGLEGAAVVVSSRKQRNVDEAAEKLMSKGIEVMGVVCHVSNPQHRHDLIEKTVQNMLWSVAS</sequence>
<dbReference type="SUPFAM" id="SSF51735">
    <property type="entry name" value="NAD(P)-binding Rossmann-fold domains"/>
    <property type="match status" value="1"/>
</dbReference>
<dbReference type="AlphaFoldDB" id="A0A804HSX4"/>
<dbReference type="Proteomes" id="UP000012960">
    <property type="component" value="Unplaced"/>
</dbReference>
<dbReference type="PANTHER" id="PTHR43943">
    <property type="entry name" value="DEHYDROGENASE/REDUCTASE (SDR FAMILY) MEMBER 4"/>
    <property type="match status" value="1"/>
</dbReference>
<accession>A0A804HSX4</accession>
<dbReference type="InterPro" id="IPR036291">
    <property type="entry name" value="NAD(P)-bd_dom_sf"/>
</dbReference>
<dbReference type="PANTHER" id="PTHR43943:SF2">
    <property type="entry name" value="DEHYDROGENASE_REDUCTASE 4"/>
    <property type="match status" value="1"/>
</dbReference>
<gene>
    <name evidence="2" type="ORF">GSMUA_295300.1</name>
</gene>
<evidence type="ECO:0000313" key="3">
    <source>
        <dbReference type="EnsemblPlants" id="Ma01_p11490.1"/>
    </source>
</evidence>
<reference evidence="2" key="1">
    <citation type="submission" date="2021-03" db="EMBL/GenBank/DDBJ databases">
        <authorList>
            <consortium name="Genoscope - CEA"/>
            <person name="William W."/>
        </authorList>
    </citation>
    <scope>NUCLEOTIDE SEQUENCE</scope>
    <source>
        <strain evidence="2">Doubled-haploid Pahang</strain>
    </source>
</reference>
<comment type="similarity">
    <text evidence="1">Belongs to the short-chain dehydrogenases/reductases (SDR) family.</text>
</comment>
<keyword evidence="4" id="KW-1185">Reference proteome</keyword>
<protein>
    <submittedName>
        <fullName evidence="2">(wild Malaysian banana) hypothetical protein</fullName>
    </submittedName>
</protein>
<evidence type="ECO:0000313" key="4">
    <source>
        <dbReference type="Proteomes" id="UP000012960"/>
    </source>
</evidence>
<evidence type="ECO:0000256" key="1">
    <source>
        <dbReference type="ARBA" id="ARBA00006484"/>
    </source>
</evidence>